<protein>
    <submittedName>
        <fullName evidence="1">Uncharacterized protein</fullName>
    </submittedName>
</protein>
<organism evidence="1 2">
    <name type="scientific">Mortierella polycephala</name>
    <dbReference type="NCBI Taxonomy" id="41804"/>
    <lineage>
        <taxon>Eukaryota</taxon>
        <taxon>Fungi</taxon>
        <taxon>Fungi incertae sedis</taxon>
        <taxon>Mucoromycota</taxon>
        <taxon>Mortierellomycotina</taxon>
        <taxon>Mortierellomycetes</taxon>
        <taxon>Mortierellales</taxon>
        <taxon>Mortierellaceae</taxon>
        <taxon>Mortierella</taxon>
    </lineage>
</organism>
<dbReference type="Gene3D" id="3.80.10.10">
    <property type="entry name" value="Ribonuclease Inhibitor"/>
    <property type="match status" value="1"/>
</dbReference>
<gene>
    <name evidence="1" type="ORF">BG011_008019</name>
</gene>
<accession>A0A9P6Q9T6</accession>
<dbReference type="EMBL" id="JAAAJA010000064">
    <property type="protein sequence ID" value="KAG0263819.1"/>
    <property type="molecule type" value="Genomic_DNA"/>
</dbReference>
<sequence length="596" mass="68967">MDEDAPRHKPVRGRAVSWDIRSVREATLQKLLDAIMDLSHAHGQNSEDQKYPSNWFLERVILRGEMAYQSRLYPLLPYLQRLKELRLENISQPMVDLDVILLSCRQLSRLHLETAEPASWERWEQRKRVQLRWRSETRTPLTLTSLTIRRLSFGHSTIECLLNDCSQLRNLEILLPNRWSSLSTMPTTNQSVIPGDDSNRDVVSQFSIFRIVTSACPFLNHLGVASMDDTMTGYDAEVFVESFPLVQSAAMLGKDIIDYRVNEILFPSIFSNRLSSLEITSCFKNMPLYMTYDLDSVVHRILCNTPTLLHLKAPQILYYGEYFDMCGDLDTNGFYRPMLCINRQPAKRGLQLRFRPLFPRIQKQLWACRGLQTLELAVHGKGGDVRSSECSRIMFAYLVKVCPDLREIVLRRSSVNLNLEGGLCLLSKLRHLRKLEIHTDVISKLERKDLFWLSAKRVLEKKESSTQEFSRQMALEELRREAAEEDKHWERNISSASSFRQSTASSVEPEIDNTMSDRYKTLMPDDIVTMTKFSSVVKVLEERMADDRMCWPQLERFGLCAERPGGIHLSTEQIERTIKNVRSDMEIVVEAPLLQP</sequence>
<dbReference type="InterPro" id="IPR032675">
    <property type="entry name" value="LRR_dom_sf"/>
</dbReference>
<name>A0A9P6Q9T6_9FUNG</name>
<comment type="caution">
    <text evidence="1">The sequence shown here is derived from an EMBL/GenBank/DDBJ whole genome shotgun (WGS) entry which is preliminary data.</text>
</comment>
<evidence type="ECO:0000313" key="2">
    <source>
        <dbReference type="Proteomes" id="UP000726737"/>
    </source>
</evidence>
<evidence type="ECO:0000313" key="1">
    <source>
        <dbReference type="EMBL" id="KAG0263819.1"/>
    </source>
</evidence>
<dbReference type="Proteomes" id="UP000726737">
    <property type="component" value="Unassembled WGS sequence"/>
</dbReference>
<proteinExistence type="predicted"/>
<reference evidence="1" key="1">
    <citation type="journal article" date="2020" name="Fungal Divers.">
        <title>Resolving the Mortierellaceae phylogeny through synthesis of multi-gene phylogenetics and phylogenomics.</title>
        <authorList>
            <person name="Vandepol N."/>
            <person name="Liber J."/>
            <person name="Desiro A."/>
            <person name="Na H."/>
            <person name="Kennedy M."/>
            <person name="Barry K."/>
            <person name="Grigoriev I.V."/>
            <person name="Miller A.N."/>
            <person name="O'Donnell K."/>
            <person name="Stajich J.E."/>
            <person name="Bonito G."/>
        </authorList>
    </citation>
    <scope>NUCLEOTIDE SEQUENCE</scope>
    <source>
        <strain evidence="1">KOD948</strain>
    </source>
</reference>
<keyword evidence="2" id="KW-1185">Reference proteome</keyword>
<dbReference type="OrthoDB" id="2365485at2759"/>
<dbReference type="AlphaFoldDB" id="A0A9P6Q9T6"/>